<sequence>MAPQTEPPQGLALDLVHAYGSQNDASIRDCVLFADEAGRYIVYPAGRHIAFRHTEFADMNFIKQPIAVHSVTALAISYDRNYLAVGERVRRAPAEGSGSNAATGLQLQVTVYDLRSAGVKQARTIECLTSEATNVSCLTFSHDGRFLCFITGLPDCTAYVWEWQKNRAVVDQKMPLAIPQQAPQSRKEDKRGGWGLLKAAGATTPKTPAAMAADGSWKDLFPLGGVTRVSFNPQDSHQLAVSGDRFLRLFRMRDESLKIYPEFRDMPESDFHFCDHCWDFHAPGTLLTSTLDGQVYILSTESMSVGAILDNPFSRPVPPPPGTPDAAPKGLPTPLTLRCFSQGVVIAGSDGALALWERSTTSHAAATPSTRGGRGGEEGGEEGGPGVQRPSYKFMRSLYVGRATDIVGVDITETSEASPVAVLALKNCEIGMVSLEALATLKDVDLTQECKVLTPGAPAGVLCGISLAVQRPIVATCCKQDGSVRVWNYQTHTCDLARVFLGGGGTSTAAGEAGEAGLGLTGVGPCCLALHPSGYYAAVGFSDKVRIFHTLYDELRVYKELQARSSRCCRFSHGGHLLAVGHGKAVSVYEAYTLRRLANLRAHTGFVTDMCWNQGDRRLVTCGLDGAVYEWDAATWSRLYESFSRSCEYHAVVYDPIDRPICAGIDAGQPILREFHQGDLAHDFELPSRDVRIVSLLYYHPLRPHALAEVITRSPGAAAAAVAVPESSPGTNRSGVPTPTLTEGASTQRGPKDKGNADLRSLSGGVILAGTTAGTLWVYPHPLSTQAFDEYPLHQGGAGLTHMSLSADNKSLLTAGEDGMIFVLKIARPSYFATTEMPPSTTPASSKAKLESGRSFVAEESGGGGQESREEEDDGSEARLAEIVLVNSAELQSKDQRLTMLQNENVHLQNELTYRMDQMEKDFQKRIEAARKEDKEELDALTSRYETLQGLTATKEREALLALNTMEASHVAAATQLETLYERKLALEAEKFLALRQEKQDTEERTRDALERLRQDFDDEKSTIVTTWVRRVGQKDEEIDKHKEICLFLKKKYETMLASEETDHDHEVATLRTRAGEEMNQLKMQAHSLKKDQEMLLKGLELMEKERQEYKRDQDIHRSETTSLMGQVEDLKRLVMHLKQEKREREDTLRTREKRLSDMKTKVTTLKKFKNVLHFRLKEVEESLQPKDQQIAMLKSQLQELENELERHLTAYRNSEAAMHQKNLQYQRLLAELQSSQEVIKSRDKLISQFTTDLYRMVTVTDLRDWPHNVKQLYQRYVRMENVTKPDTQSLEELDRQVKLMEKKIKMMGTKGARAELACKLDIQKKSQENSALIVELNELRQEKVRLQQEVKSLNLHIRSLEGPPSQQRLPSAAKLPPSPSSPALGIREPSLPPAATRETPAAAVGKRMIPGTGGLKKGSPTASHMTLEERQRMQNLLVQADLNQQQIQLQKLEIRILRDQLAKLMSSIPEIEELAAPQAHTRSHPRPDSPSPTTQIESDFRASPSSPTPQPGAAAAIAKRATFVPVTRPASETPNPLQEGRVPSRGRDGGRRLNTSQSEMAVSQTRQR</sequence>
<dbReference type="Pfam" id="PF00400">
    <property type="entry name" value="WD40"/>
    <property type="match status" value="2"/>
</dbReference>
<feature type="coiled-coil region" evidence="2">
    <location>
        <begin position="1291"/>
        <end position="1357"/>
    </location>
</feature>
<evidence type="ECO:0000313" key="5">
    <source>
        <dbReference type="Proteomes" id="UP000041254"/>
    </source>
</evidence>
<dbReference type="InterPro" id="IPR036322">
    <property type="entry name" value="WD40_repeat_dom_sf"/>
</dbReference>
<keyword evidence="2" id="KW-0175">Coiled coil</keyword>
<dbReference type="Gene3D" id="2.130.10.10">
    <property type="entry name" value="YVTN repeat-like/Quinoprotein amine dehydrogenase"/>
    <property type="match status" value="3"/>
</dbReference>
<dbReference type="STRING" id="1169540.A0A0G4GDY5"/>
<dbReference type="OMA" id="GSIFEWT"/>
<evidence type="ECO:0000256" key="3">
    <source>
        <dbReference type="SAM" id="MobiDB-lite"/>
    </source>
</evidence>
<keyword evidence="5" id="KW-1185">Reference proteome</keyword>
<dbReference type="SMART" id="SM00320">
    <property type="entry name" value="WD40"/>
    <property type="match status" value="7"/>
</dbReference>
<feature type="compositionally biased region" description="Low complexity" evidence="3">
    <location>
        <begin position="1394"/>
        <end position="1404"/>
    </location>
</feature>
<dbReference type="PhylomeDB" id="A0A0G4GDY5"/>
<feature type="region of interest" description="Disordered" evidence="3">
    <location>
        <begin position="835"/>
        <end position="877"/>
    </location>
</feature>
<accession>A0A0G4GDY5</accession>
<feature type="region of interest" description="Disordered" evidence="3">
    <location>
        <begin position="360"/>
        <end position="388"/>
    </location>
</feature>
<dbReference type="PANTHER" id="PTHR32215:SF0">
    <property type="entry name" value="CILIA- AND FLAGELLA-ASSOCIATED PROTEIN 57"/>
    <property type="match status" value="1"/>
</dbReference>
<evidence type="ECO:0000256" key="2">
    <source>
        <dbReference type="SAM" id="Coils"/>
    </source>
</evidence>
<feature type="region of interest" description="Disordered" evidence="3">
    <location>
        <begin position="1476"/>
        <end position="1569"/>
    </location>
</feature>
<evidence type="ECO:0000256" key="1">
    <source>
        <dbReference type="PROSITE-ProRule" id="PRU00221"/>
    </source>
</evidence>
<dbReference type="SUPFAM" id="SSF50978">
    <property type="entry name" value="WD40 repeat-like"/>
    <property type="match status" value="1"/>
</dbReference>
<dbReference type="PROSITE" id="PS50082">
    <property type="entry name" value="WD_REPEATS_2"/>
    <property type="match status" value="1"/>
</dbReference>
<dbReference type="OrthoDB" id="10251741at2759"/>
<proteinExistence type="predicted"/>
<feature type="compositionally biased region" description="Polar residues" evidence="3">
    <location>
        <begin position="728"/>
        <end position="749"/>
    </location>
</feature>
<dbReference type="PANTHER" id="PTHR32215">
    <property type="entry name" value="CILIA- AND FLAGELLA-ASSOCIATED PROTEIN 57"/>
    <property type="match status" value="1"/>
</dbReference>
<feature type="repeat" description="WD" evidence="1">
    <location>
        <begin position="600"/>
        <end position="641"/>
    </location>
</feature>
<organism evidence="4 5">
    <name type="scientific">Vitrella brassicaformis (strain CCMP3155)</name>
    <dbReference type="NCBI Taxonomy" id="1169540"/>
    <lineage>
        <taxon>Eukaryota</taxon>
        <taxon>Sar</taxon>
        <taxon>Alveolata</taxon>
        <taxon>Colpodellida</taxon>
        <taxon>Vitrellaceae</taxon>
        <taxon>Vitrella</taxon>
    </lineage>
</organism>
<feature type="coiled-coil region" evidence="2">
    <location>
        <begin position="1072"/>
        <end position="1148"/>
    </location>
</feature>
<keyword evidence="1" id="KW-0853">WD repeat</keyword>
<dbReference type="InParanoid" id="A0A0G4GDY5"/>
<dbReference type="Proteomes" id="UP000041254">
    <property type="component" value="Unassembled WGS sequence"/>
</dbReference>
<gene>
    <name evidence="4" type="ORF">Vbra_17538</name>
</gene>
<dbReference type="PROSITE" id="PS50294">
    <property type="entry name" value="WD_REPEATS_REGION"/>
    <property type="match status" value="1"/>
</dbReference>
<dbReference type="InterPro" id="IPR015943">
    <property type="entry name" value="WD40/YVTN_repeat-like_dom_sf"/>
</dbReference>
<dbReference type="EMBL" id="CDMY01000635">
    <property type="protein sequence ID" value="CEM27579.1"/>
    <property type="molecule type" value="Genomic_DNA"/>
</dbReference>
<reference evidence="4 5" key="1">
    <citation type="submission" date="2014-11" db="EMBL/GenBank/DDBJ databases">
        <authorList>
            <person name="Zhu J."/>
            <person name="Qi W."/>
            <person name="Song R."/>
        </authorList>
    </citation>
    <scope>NUCLEOTIDE SEQUENCE [LARGE SCALE GENOMIC DNA]</scope>
</reference>
<feature type="region of interest" description="Disordered" evidence="3">
    <location>
        <begin position="723"/>
        <end position="758"/>
    </location>
</feature>
<name>A0A0G4GDY5_VITBC</name>
<dbReference type="InterPro" id="IPR052993">
    <property type="entry name" value="CFA-57"/>
</dbReference>
<dbReference type="VEuPathDB" id="CryptoDB:Vbra_17538"/>
<dbReference type="InterPro" id="IPR001680">
    <property type="entry name" value="WD40_rpt"/>
</dbReference>
<feature type="compositionally biased region" description="Polar residues" evidence="3">
    <location>
        <begin position="1554"/>
        <end position="1569"/>
    </location>
</feature>
<feature type="compositionally biased region" description="Low complexity" evidence="3">
    <location>
        <begin position="360"/>
        <end position="371"/>
    </location>
</feature>
<protein>
    <submittedName>
        <fullName evidence="4">Uncharacterized protein</fullName>
    </submittedName>
</protein>
<feature type="coiled-coil region" evidence="2">
    <location>
        <begin position="1184"/>
        <end position="1218"/>
    </location>
</feature>
<evidence type="ECO:0000313" key="4">
    <source>
        <dbReference type="EMBL" id="CEM27579.1"/>
    </source>
</evidence>
<feature type="region of interest" description="Disordered" evidence="3">
    <location>
        <begin position="1361"/>
        <end position="1425"/>
    </location>
</feature>
<feature type="coiled-coil region" evidence="2">
    <location>
        <begin position="891"/>
        <end position="951"/>
    </location>
</feature>